<dbReference type="PANTHER" id="PTHR23150:SF19">
    <property type="entry name" value="FORMYLGLYCINE-GENERATING ENZYME"/>
    <property type="match status" value="1"/>
</dbReference>
<reference evidence="4" key="1">
    <citation type="submission" date="2021-11" db="EMBL/GenBank/DDBJ databases">
        <title>Cultivation dependent microbiological survey of springs from the worlds oldest radium mine currently devoted to the extraction of radon-saturated water.</title>
        <authorList>
            <person name="Kapinusova G."/>
            <person name="Smrhova T."/>
            <person name="Strejcek M."/>
            <person name="Suman J."/>
            <person name="Jani K."/>
            <person name="Pajer P."/>
            <person name="Uhlik O."/>
        </authorList>
    </citation>
    <scope>NUCLEOTIDE SEQUENCE [LARGE SCALE GENOMIC DNA]</scope>
    <source>
        <strain evidence="4">J379</strain>
    </source>
</reference>
<accession>A0ABY5PK81</accession>
<feature type="region of interest" description="Disordered" evidence="1">
    <location>
        <begin position="271"/>
        <end position="301"/>
    </location>
</feature>
<dbReference type="SUPFAM" id="SSF56436">
    <property type="entry name" value="C-type lectin-like"/>
    <property type="match status" value="1"/>
</dbReference>
<dbReference type="InterPro" id="IPR051043">
    <property type="entry name" value="Sulfatase_Mod_Factor_Kinase"/>
</dbReference>
<evidence type="ECO:0000259" key="2">
    <source>
        <dbReference type="Pfam" id="PF03781"/>
    </source>
</evidence>
<gene>
    <name evidence="3" type="ORF">LRS13_05965</name>
</gene>
<protein>
    <submittedName>
        <fullName evidence="3">Formylglycine-generating enzyme family protein</fullName>
    </submittedName>
</protein>
<name>A0ABY5PK81_9ACTN</name>
<dbReference type="RefSeq" id="WP_353865540.1">
    <property type="nucleotide sequence ID" value="NZ_CP088295.1"/>
</dbReference>
<organism evidence="3 4">
    <name type="scientific">Svornostia abyssi</name>
    <dbReference type="NCBI Taxonomy" id="2898438"/>
    <lineage>
        <taxon>Bacteria</taxon>
        <taxon>Bacillati</taxon>
        <taxon>Actinomycetota</taxon>
        <taxon>Thermoleophilia</taxon>
        <taxon>Solirubrobacterales</taxon>
        <taxon>Baekduiaceae</taxon>
        <taxon>Svornostia</taxon>
    </lineage>
</organism>
<dbReference type="PANTHER" id="PTHR23150">
    <property type="entry name" value="SULFATASE MODIFYING FACTOR 1, 2"/>
    <property type="match status" value="1"/>
</dbReference>
<feature type="compositionally biased region" description="Polar residues" evidence="1">
    <location>
        <begin position="272"/>
        <end position="283"/>
    </location>
</feature>
<evidence type="ECO:0000256" key="1">
    <source>
        <dbReference type="SAM" id="MobiDB-lite"/>
    </source>
</evidence>
<keyword evidence="4" id="KW-1185">Reference proteome</keyword>
<proteinExistence type="predicted"/>
<dbReference type="EMBL" id="CP088295">
    <property type="protein sequence ID" value="UUY05072.1"/>
    <property type="molecule type" value="Genomic_DNA"/>
</dbReference>
<dbReference type="InterPro" id="IPR016187">
    <property type="entry name" value="CTDL_fold"/>
</dbReference>
<feature type="domain" description="Sulfatase-modifying factor enzyme-like" evidence="2">
    <location>
        <begin position="12"/>
        <end position="290"/>
    </location>
</feature>
<evidence type="ECO:0000313" key="3">
    <source>
        <dbReference type="EMBL" id="UUY05072.1"/>
    </source>
</evidence>
<dbReference type="InterPro" id="IPR042095">
    <property type="entry name" value="SUMF_sf"/>
</dbReference>
<dbReference type="InterPro" id="IPR005532">
    <property type="entry name" value="SUMF_dom"/>
</dbReference>
<dbReference type="Gene3D" id="3.90.1580.10">
    <property type="entry name" value="paralog of FGE (formylglycine-generating enzyme)"/>
    <property type="match status" value="1"/>
</dbReference>
<dbReference type="Pfam" id="PF03781">
    <property type="entry name" value="FGE-sulfatase"/>
    <property type="match status" value="1"/>
</dbReference>
<feature type="compositionally biased region" description="Basic and acidic residues" evidence="1">
    <location>
        <begin position="288"/>
        <end position="301"/>
    </location>
</feature>
<sequence length="301" mass="32576">MPAGAGAHVVADDLVLLPGGAFLMGTDATYGYRQDGEGPAHEVVLAPFAISRHAVTNAEFAAFVGATGHRTEAEVFGWSFVFVAFLPEDFPPTRGVVGAEWWRQVEGADWAHPEGPHSSIDGRGDHPVIHVSWNDARAFCAWADARLPTEAEWEYAARGGLVGVPFSWGDELEPGGEHRMNVFQGRFPAQNTAADGYAGTAPVSAFAPNGYGLHQMTGNVWEWTADWFDPRYYASSPREHPRGPANGAARVMRGGSYLCHASYCNRYRVDARSSNTPDSSTGNLGFRIARDTSPAHERGTQ</sequence>
<evidence type="ECO:0000313" key="4">
    <source>
        <dbReference type="Proteomes" id="UP001058860"/>
    </source>
</evidence>
<dbReference type="Proteomes" id="UP001058860">
    <property type="component" value="Chromosome"/>
</dbReference>